<dbReference type="PANTHER" id="PTHR11136:SF5">
    <property type="entry name" value="FOLYLPOLYGLUTAMATE SYNTHASE, MITOCHONDRIAL"/>
    <property type="match status" value="1"/>
</dbReference>
<dbReference type="GO" id="GO:0004326">
    <property type="term" value="F:tetrahydrofolylpolyglutamate synthase activity"/>
    <property type="evidence" value="ECO:0007669"/>
    <property type="project" value="InterPro"/>
</dbReference>
<dbReference type="GO" id="GO:0005739">
    <property type="term" value="C:mitochondrion"/>
    <property type="evidence" value="ECO:0007669"/>
    <property type="project" value="TreeGrafter"/>
</dbReference>
<keyword evidence="1" id="KW-0436">Ligase</keyword>
<dbReference type="SUPFAM" id="SSF53244">
    <property type="entry name" value="MurD-like peptide ligases, peptide-binding domain"/>
    <property type="match status" value="1"/>
</dbReference>
<organism evidence="4 5">
    <name type="scientific">Golovinomyces cichoracearum</name>
    <dbReference type="NCBI Taxonomy" id="62708"/>
    <lineage>
        <taxon>Eukaryota</taxon>
        <taxon>Fungi</taxon>
        <taxon>Dikarya</taxon>
        <taxon>Ascomycota</taxon>
        <taxon>Pezizomycotina</taxon>
        <taxon>Leotiomycetes</taxon>
        <taxon>Erysiphales</taxon>
        <taxon>Erysiphaceae</taxon>
        <taxon>Golovinomyces</taxon>
    </lineage>
</organism>
<keyword evidence="2" id="KW-0547">Nucleotide-binding</keyword>
<name>A0A420IQ54_9PEZI</name>
<dbReference type="Gene3D" id="3.90.190.20">
    <property type="entry name" value="Mur ligase, C-terminal domain"/>
    <property type="match status" value="1"/>
</dbReference>
<evidence type="ECO:0000256" key="1">
    <source>
        <dbReference type="ARBA" id="ARBA00022598"/>
    </source>
</evidence>
<keyword evidence="3" id="KW-0067">ATP-binding</keyword>
<evidence type="ECO:0000313" key="5">
    <source>
        <dbReference type="Proteomes" id="UP000285326"/>
    </source>
</evidence>
<dbReference type="PANTHER" id="PTHR11136">
    <property type="entry name" value="FOLYLPOLYGLUTAMATE SYNTHASE-RELATED"/>
    <property type="match status" value="1"/>
</dbReference>
<protein>
    <submittedName>
        <fullName evidence="4">Folylpolyglutamate synthase</fullName>
    </submittedName>
</protein>
<reference evidence="4 5" key="1">
    <citation type="journal article" date="2018" name="BMC Genomics">
        <title>Comparative genome analyses reveal sequence features reflecting distinct modes of host-adaptation between dicot and monocot powdery mildew.</title>
        <authorList>
            <person name="Wu Y."/>
            <person name="Ma X."/>
            <person name="Pan Z."/>
            <person name="Kale S.D."/>
            <person name="Song Y."/>
            <person name="King H."/>
            <person name="Zhang Q."/>
            <person name="Presley C."/>
            <person name="Deng X."/>
            <person name="Wei C.I."/>
            <person name="Xiao S."/>
        </authorList>
    </citation>
    <scope>NUCLEOTIDE SEQUENCE [LARGE SCALE GENOMIC DNA]</scope>
    <source>
        <strain evidence="4">UMSG1</strain>
    </source>
</reference>
<dbReference type="AlphaFoldDB" id="A0A420IQ54"/>
<dbReference type="Proteomes" id="UP000285326">
    <property type="component" value="Unassembled WGS sequence"/>
</dbReference>
<evidence type="ECO:0000256" key="2">
    <source>
        <dbReference type="ARBA" id="ARBA00022741"/>
    </source>
</evidence>
<gene>
    <name evidence="4" type="ORF">GcM1_225010</name>
</gene>
<dbReference type="EMBL" id="MCBS01022584">
    <property type="protein sequence ID" value="RKF76637.1"/>
    <property type="molecule type" value="Genomic_DNA"/>
</dbReference>
<evidence type="ECO:0000313" key="4">
    <source>
        <dbReference type="EMBL" id="RKF76637.1"/>
    </source>
</evidence>
<dbReference type="InterPro" id="IPR036615">
    <property type="entry name" value="Mur_ligase_C_dom_sf"/>
</dbReference>
<dbReference type="GO" id="GO:0005524">
    <property type="term" value="F:ATP binding"/>
    <property type="evidence" value="ECO:0007669"/>
    <property type="project" value="UniProtKB-KW"/>
</dbReference>
<dbReference type="InterPro" id="IPR001645">
    <property type="entry name" value="Folylpolyglutamate_synth"/>
</dbReference>
<accession>A0A420IQ54</accession>
<proteinExistence type="predicted"/>
<sequence length="156" mass="17949">MKVALKWFAKKSIEEIHGAELIIGRRILIFNQQGRRDSFSLLEDLHREAVTRKISFDHVIFCPTEPEECDERNDCINLSIDRELINGMVQQKQFAEMWKSLDHQGAQVHVLRSLEKSVKFTRDLSLNPNEKYHVLITGSVHLVGRALGILEGVESL</sequence>
<evidence type="ECO:0000256" key="3">
    <source>
        <dbReference type="ARBA" id="ARBA00022840"/>
    </source>
</evidence>
<dbReference type="GO" id="GO:0005829">
    <property type="term" value="C:cytosol"/>
    <property type="evidence" value="ECO:0007669"/>
    <property type="project" value="TreeGrafter"/>
</dbReference>
<comment type="caution">
    <text evidence="4">The sequence shown here is derived from an EMBL/GenBank/DDBJ whole genome shotgun (WGS) entry which is preliminary data.</text>
</comment>